<protein>
    <submittedName>
        <fullName evidence="3">Uncharacterized protein</fullName>
    </submittedName>
</protein>
<dbReference type="AlphaFoldDB" id="A0A4S8L0A9"/>
<dbReference type="EMBL" id="ML180546">
    <property type="protein sequence ID" value="THU77121.1"/>
    <property type="molecule type" value="Genomic_DNA"/>
</dbReference>
<dbReference type="EMBL" id="ML179777">
    <property type="protein sequence ID" value="THU81822.1"/>
    <property type="molecule type" value="Genomic_DNA"/>
</dbReference>
<evidence type="ECO:0000313" key="2">
    <source>
        <dbReference type="EMBL" id="THU77121.1"/>
    </source>
</evidence>
<keyword evidence="4" id="KW-1185">Reference proteome</keyword>
<proteinExistence type="predicted"/>
<reference evidence="3 4" key="1">
    <citation type="journal article" date="2019" name="Nat. Ecol. Evol.">
        <title>Megaphylogeny resolves global patterns of mushroom evolution.</title>
        <authorList>
            <person name="Varga T."/>
            <person name="Krizsan K."/>
            <person name="Foldi C."/>
            <person name="Dima B."/>
            <person name="Sanchez-Garcia M."/>
            <person name="Sanchez-Ramirez S."/>
            <person name="Szollosi G.J."/>
            <person name="Szarkandi J.G."/>
            <person name="Papp V."/>
            <person name="Albert L."/>
            <person name="Andreopoulos W."/>
            <person name="Angelini C."/>
            <person name="Antonin V."/>
            <person name="Barry K.W."/>
            <person name="Bougher N.L."/>
            <person name="Buchanan P."/>
            <person name="Buyck B."/>
            <person name="Bense V."/>
            <person name="Catcheside P."/>
            <person name="Chovatia M."/>
            <person name="Cooper J."/>
            <person name="Damon W."/>
            <person name="Desjardin D."/>
            <person name="Finy P."/>
            <person name="Geml J."/>
            <person name="Haridas S."/>
            <person name="Hughes K."/>
            <person name="Justo A."/>
            <person name="Karasinski D."/>
            <person name="Kautmanova I."/>
            <person name="Kiss B."/>
            <person name="Kocsube S."/>
            <person name="Kotiranta H."/>
            <person name="LaButti K.M."/>
            <person name="Lechner B.E."/>
            <person name="Liimatainen K."/>
            <person name="Lipzen A."/>
            <person name="Lukacs Z."/>
            <person name="Mihaltcheva S."/>
            <person name="Morgado L.N."/>
            <person name="Niskanen T."/>
            <person name="Noordeloos M.E."/>
            <person name="Ohm R.A."/>
            <person name="Ortiz-Santana B."/>
            <person name="Ovrebo C."/>
            <person name="Racz N."/>
            <person name="Riley R."/>
            <person name="Savchenko A."/>
            <person name="Shiryaev A."/>
            <person name="Soop K."/>
            <person name="Spirin V."/>
            <person name="Szebenyi C."/>
            <person name="Tomsovsky M."/>
            <person name="Tulloss R.E."/>
            <person name="Uehling J."/>
            <person name="Grigoriev I.V."/>
            <person name="Vagvolgyi C."/>
            <person name="Papp T."/>
            <person name="Martin F.M."/>
            <person name="Miettinen O."/>
            <person name="Hibbett D.S."/>
            <person name="Nagy L.G."/>
        </authorList>
    </citation>
    <scope>NUCLEOTIDE SEQUENCE [LARGE SCALE GENOMIC DNA]</scope>
    <source>
        <strain evidence="3 4">CBS 962.96</strain>
    </source>
</reference>
<sequence>MPIAVFLVAAVGAMIEIHALTSTTLDFMVDARPALFSPFQSAPSVFPSDTRWKQDGREANVSISHPGVQCDTHCVFLYH</sequence>
<gene>
    <name evidence="3" type="ORF">K435DRAFT_784865</name>
    <name evidence="2" type="ORF">K435DRAFT_786863</name>
</gene>
<name>A0A4S8L0A9_DENBC</name>
<evidence type="ECO:0000256" key="1">
    <source>
        <dbReference type="SAM" id="SignalP"/>
    </source>
</evidence>
<dbReference type="Proteomes" id="UP000297245">
    <property type="component" value="Unassembled WGS sequence"/>
</dbReference>
<evidence type="ECO:0000313" key="3">
    <source>
        <dbReference type="EMBL" id="THU81822.1"/>
    </source>
</evidence>
<feature type="chain" id="PRO_5040598031" evidence="1">
    <location>
        <begin position="20"/>
        <end position="79"/>
    </location>
</feature>
<feature type="signal peptide" evidence="1">
    <location>
        <begin position="1"/>
        <end position="19"/>
    </location>
</feature>
<evidence type="ECO:0000313" key="4">
    <source>
        <dbReference type="Proteomes" id="UP000297245"/>
    </source>
</evidence>
<accession>A0A4S8L0A9</accession>
<organism evidence="3 4">
    <name type="scientific">Dendrothele bispora (strain CBS 962.96)</name>
    <dbReference type="NCBI Taxonomy" id="1314807"/>
    <lineage>
        <taxon>Eukaryota</taxon>
        <taxon>Fungi</taxon>
        <taxon>Dikarya</taxon>
        <taxon>Basidiomycota</taxon>
        <taxon>Agaricomycotina</taxon>
        <taxon>Agaricomycetes</taxon>
        <taxon>Agaricomycetidae</taxon>
        <taxon>Agaricales</taxon>
        <taxon>Agaricales incertae sedis</taxon>
        <taxon>Dendrothele</taxon>
    </lineage>
</organism>
<keyword evidence="1" id="KW-0732">Signal</keyword>